<evidence type="ECO:0000313" key="3">
    <source>
        <dbReference type="Proteomes" id="UP000003835"/>
    </source>
</evidence>
<dbReference type="Proteomes" id="UP000003835">
    <property type="component" value="Unassembled WGS sequence"/>
</dbReference>
<evidence type="ECO:0000313" key="2">
    <source>
        <dbReference type="EMBL" id="EDX73802.1"/>
    </source>
</evidence>
<proteinExistence type="predicted"/>
<name>B4VWQ4_9CYAN</name>
<dbReference type="AlphaFoldDB" id="B4VWQ4"/>
<sequence>MAVKNSETHTFKQSQAMSNLPPLENGDRLTRKEFERRYQATTTIKKAELKPLIYRRVGIAHQHTSQCH</sequence>
<dbReference type="HOGENOM" id="CLU_2786686_0_0_3"/>
<accession>B4VWQ4</accession>
<organism evidence="2 3">
    <name type="scientific">Coleofasciculus chthonoplastes PCC 7420</name>
    <dbReference type="NCBI Taxonomy" id="118168"/>
    <lineage>
        <taxon>Bacteria</taxon>
        <taxon>Bacillati</taxon>
        <taxon>Cyanobacteriota</taxon>
        <taxon>Cyanophyceae</taxon>
        <taxon>Coleofasciculales</taxon>
        <taxon>Coleofasciculaceae</taxon>
        <taxon>Coleofasciculus</taxon>
    </lineage>
</organism>
<protein>
    <submittedName>
        <fullName evidence="2">Uncharacterized protein</fullName>
    </submittedName>
</protein>
<evidence type="ECO:0000256" key="1">
    <source>
        <dbReference type="SAM" id="MobiDB-lite"/>
    </source>
</evidence>
<keyword evidence="3" id="KW-1185">Reference proteome</keyword>
<feature type="compositionally biased region" description="Basic and acidic residues" evidence="1">
    <location>
        <begin position="1"/>
        <end position="10"/>
    </location>
</feature>
<dbReference type="EMBL" id="DS989856">
    <property type="protein sequence ID" value="EDX73802.1"/>
    <property type="molecule type" value="Genomic_DNA"/>
</dbReference>
<reference evidence="2 3" key="1">
    <citation type="submission" date="2008-07" db="EMBL/GenBank/DDBJ databases">
        <authorList>
            <person name="Tandeau de Marsac N."/>
            <person name="Ferriera S."/>
            <person name="Johnson J."/>
            <person name="Kravitz S."/>
            <person name="Beeson K."/>
            <person name="Sutton G."/>
            <person name="Rogers Y.-H."/>
            <person name="Friedman R."/>
            <person name="Frazier M."/>
            <person name="Venter J.C."/>
        </authorList>
    </citation>
    <scope>NUCLEOTIDE SEQUENCE [LARGE SCALE GENOMIC DNA]</scope>
    <source>
        <strain evidence="2 3">PCC 7420</strain>
    </source>
</reference>
<feature type="region of interest" description="Disordered" evidence="1">
    <location>
        <begin position="1"/>
        <end position="30"/>
    </location>
</feature>
<gene>
    <name evidence="2" type="ORF">MC7420_6850</name>
</gene>